<evidence type="ECO:0000313" key="2">
    <source>
        <dbReference type="Proteomes" id="UP000243579"/>
    </source>
</evidence>
<dbReference type="GO" id="GO:0035091">
    <property type="term" value="F:phosphatidylinositol binding"/>
    <property type="evidence" value="ECO:0007669"/>
    <property type="project" value="InterPro"/>
</dbReference>
<comment type="caution">
    <text evidence="1">The sequence shown here is derived from an EMBL/GenBank/DDBJ whole genome shotgun (WGS) entry which is preliminary data.</text>
</comment>
<keyword evidence="2" id="KW-1185">Reference proteome</keyword>
<name>A0A1V9Y9P2_ACHHY</name>
<dbReference type="SUPFAM" id="SSF64268">
    <property type="entry name" value="PX domain"/>
    <property type="match status" value="1"/>
</dbReference>
<organism evidence="1 2">
    <name type="scientific">Achlya hypogyna</name>
    <name type="common">Oomycete</name>
    <name type="synonym">Protoachlya hypogyna</name>
    <dbReference type="NCBI Taxonomy" id="1202772"/>
    <lineage>
        <taxon>Eukaryota</taxon>
        <taxon>Sar</taxon>
        <taxon>Stramenopiles</taxon>
        <taxon>Oomycota</taxon>
        <taxon>Saprolegniomycetes</taxon>
        <taxon>Saprolegniales</taxon>
        <taxon>Achlyaceae</taxon>
        <taxon>Achlya</taxon>
    </lineage>
</organism>
<sequence>MAPQSRRKYSSSNIDDMYIVRGLEIANCRITGTSMVRHKGFITKHSIVYHVKVVHGSHVYVVDCVYDDFHRFYKALRGAPRTETAFLQAIAMFPCPRKALFGHRDALVIKGMCGQLENHLTNVLRVCHLLGASSAQLKTHISTCITDFVTRIDPVHSPLGRCRPVHSHQTELDTARRCLSSTVM</sequence>
<proteinExistence type="predicted"/>
<gene>
    <name evidence="1" type="ORF">ACHHYP_16059</name>
</gene>
<dbReference type="AlphaFoldDB" id="A0A1V9Y9P2"/>
<accession>A0A1V9Y9P2</accession>
<dbReference type="Gene3D" id="3.30.1520.10">
    <property type="entry name" value="Phox-like domain"/>
    <property type="match status" value="1"/>
</dbReference>
<reference evidence="1 2" key="1">
    <citation type="journal article" date="2014" name="Genome Biol. Evol.">
        <title>The secreted proteins of Achlya hypogyna and Thraustotheca clavata identify the ancestral oomycete secretome and reveal gene acquisitions by horizontal gene transfer.</title>
        <authorList>
            <person name="Misner I."/>
            <person name="Blouin N."/>
            <person name="Leonard G."/>
            <person name="Richards T.A."/>
            <person name="Lane C.E."/>
        </authorList>
    </citation>
    <scope>NUCLEOTIDE SEQUENCE [LARGE SCALE GENOMIC DNA]</scope>
    <source>
        <strain evidence="1 2">ATCC 48635</strain>
    </source>
</reference>
<evidence type="ECO:0008006" key="3">
    <source>
        <dbReference type="Google" id="ProtNLM"/>
    </source>
</evidence>
<protein>
    <recommendedName>
        <fullName evidence="3">PX domain-containing protein</fullName>
    </recommendedName>
</protein>
<dbReference type="CDD" id="cd06093">
    <property type="entry name" value="PX_domain"/>
    <property type="match status" value="1"/>
</dbReference>
<dbReference type="Proteomes" id="UP000243579">
    <property type="component" value="Unassembled WGS sequence"/>
</dbReference>
<dbReference type="EMBL" id="JNBR01002455">
    <property type="protein sequence ID" value="OQR82433.1"/>
    <property type="molecule type" value="Genomic_DNA"/>
</dbReference>
<dbReference type="InterPro" id="IPR036871">
    <property type="entry name" value="PX_dom_sf"/>
</dbReference>
<evidence type="ECO:0000313" key="1">
    <source>
        <dbReference type="EMBL" id="OQR82433.1"/>
    </source>
</evidence>
<dbReference type="OrthoDB" id="62151at2759"/>